<reference evidence="4" key="1">
    <citation type="submission" date="2013-01" db="EMBL/GenBank/DDBJ databases">
        <title>Genome draft of Hydrogenophaga taeniospiralis 2K1.</title>
        <authorList>
            <person name="Gomila M."/>
            <person name="Lalucat J."/>
        </authorList>
    </citation>
    <scope>NUCLEOTIDE SEQUENCE</scope>
    <source>
        <strain evidence="4">CCUG 15921</strain>
    </source>
</reference>
<evidence type="ECO:0000256" key="2">
    <source>
        <dbReference type="SAM" id="SignalP"/>
    </source>
</evidence>
<evidence type="ECO:0000313" key="4">
    <source>
        <dbReference type="EMBL" id="MDG5976264.1"/>
    </source>
</evidence>
<feature type="signal peptide" evidence="2">
    <location>
        <begin position="1"/>
        <end position="20"/>
    </location>
</feature>
<dbReference type="RefSeq" id="WP_084236238.1">
    <property type="nucleotide sequence ID" value="NZ_AOGK01000011.1"/>
</dbReference>
<feature type="chain" id="PRO_5040841280" description="EF-hand domain-containing protein" evidence="2">
    <location>
        <begin position="21"/>
        <end position="111"/>
    </location>
</feature>
<comment type="caution">
    <text evidence="4">The sequence shown here is derived from an EMBL/GenBank/DDBJ whole genome shotgun (WGS) entry which is preliminary data.</text>
</comment>
<dbReference type="PROSITE" id="PS00018">
    <property type="entry name" value="EF_HAND_1"/>
    <property type="match status" value="2"/>
</dbReference>
<keyword evidence="2" id="KW-0732">Signal</keyword>
<name>A0A9X4SAE6_9BURK</name>
<dbReference type="SUPFAM" id="SSF47473">
    <property type="entry name" value="EF-hand"/>
    <property type="match status" value="1"/>
</dbReference>
<feature type="region of interest" description="Disordered" evidence="1">
    <location>
        <begin position="22"/>
        <end position="44"/>
    </location>
</feature>
<dbReference type="Pfam" id="PF13499">
    <property type="entry name" value="EF-hand_7"/>
    <property type="match status" value="1"/>
</dbReference>
<proteinExistence type="predicted"/>
<feature type="region of interest" description="Disordered" evidence="1">
    <location>
        <begin position="79"/>
        <end position="111"/>
    </location>
</feature>
<dbReference type="CDD" id="cd00051">
    <property type="entry name" value="EFh"/>
    <property type="match status" value="1"/>
</dbReference>
<evidence type="ECO:0000256" key="1">
    <source>
        <dbReference type="SAM" id="MobiDB-lite"/>
    </source>
</evidence>
<dbReference type="InterPro" id="IPR018247">
    <property type="entry name" value="EF_Hand_1_Ca_BS"/>
</dbReference>
<dbReference type="OrthoDB" id="8914005at2"/>
<accession>A0A9X4SAE6</accession>
<protein>
    <recommendedName>
        <fullName evidence="3">EF-hand domain-containing protein</fullName>
    </recommendedName>
</protein>
<keyword evidence="5" id="KW-1185">Reference proteome</keyword>
<feature type="domain" description="EF-hand" evidence="3">
    <location>
        <begin position="78"/>
        <end position="104"/>
    </location>
</feature>
<dbReference type="AlphaFoldDB" id="A0A9X4SAE6"/>
<gene>
    <name evidence="4" type="ORF">H010_13451</name>
</gene>
<dbReference type="GO" id="GO:0005509">
    <property type="term" value="F:calcium ion binding"/>
    <property type="evidence" value="ECO:0007669"/>
    <property type="project" value="InterPro"/>
</dbReference>
<dbReference type="InterPro" id="IPR011992">
    <property type="entry name" value="EF-hand-dom_pair"/>
</dbReference>
<dbReference type="Gene3D" id="1.10.238.10">
    <property type="entry name" value="EF-hand"/>
    <property type="match status" value="1"/>
</dbReference>
<dbReference type="Proteomes" id="UP001152876">
    <property type="component" value="Unassembled WGS sequence"/>
</dbReference>
<organism evidence="4 5">
    <name type="scientific">Hydrogenophaga taeniospiralis CCUG 15921</name>
    <dbReference type="NCBI Taxonomy" id="1281780"/>
    <lineage>
        <taxon>Bacteria</taxon>
        <taxon>Pseudomonadati</taxon>
        <taxon>Pseudomonadota</taxon>
        <taxon>Betaproteobacteria</taxon>
        <taxon>Burkholderiales</taxon>
        <taxon>Comamonadaceae</taxon>
        <taxon>Hydrogenophaga</taxon>
    </lineage>
</organism>
<sequence length="111" mass="11985">MKLSCMASLAALFIALPAAAQPSARPMGPGSMPVFADFDGNGDGRITEQEFTDARSKRIAERATEGRAMRGLSQAVDFKEIDTNGDGALSREEFEANQSRHVQNRPMSPAR</sequence>
<evidence type="ECO:0000259" key="3">
    <source>
        <dbReference type="PROSITE" id="PS50222"/>
    </source>
</evidence>
<evidence type="ECO:0000313" key="5">
    <source>
        <dbReference type="Proteomes" id="UP001152876"/>
    </source>
</evidence>
<dbReference type="InterPro" id="IPR002048">
    <property type="entry name" value="EF_hand_dom"/>
</dbReference>
<dbReference type="EMBL" id="AOGK01000011">
    <property type="protein sequence ID" value="MDG5976264.1"/>
    <property type="molecule type" value="Genomic_DNA"/>
</dbReference>
<feature type="domain" description="EF-hand" evidence="3">
    <location>
        <begin position="34"/>
        <end position="61"/>
    </location>
</feature>
<dbReference type="PROSITE" id="PS50222">
    <property type="entry name" value="EF_HAND_2"/>
    <property type="match status" value="2"/>
</dbReference>